<evidence type="ECO:0000313" key="8">
    <source>
        <dbReference type="Proteomes" id="UP000014074"/>
    </source>
</evidence>
<dbReference type="PANTHER" id="PTHR23023">
    <property type="entry name" value="DIMETHYLANILINE MONOOXYGENASE"/>
    <property type="match status" value="1"/>
</dbReference>
<evidence type="ECO:0000256" key="3">
    <source>
        <dbReference type="ARBA" id="ARBA00022630"/>
    </source>
</evidence>
<dbReference type="Pfam" id="PF00743">
    <property type="entry name" value="FMO-like"/>
    <property type="match status" value="1"/>
</dbReference>
<dbReference type="eggNOG" id="KOG1399">
    <property type="taxonomic scope" value="Eukaryota"/>
</dbReference>
<name>R8BJ47_PHAM7</name>
<dbReference type="GO" id="GO:0050661">
    <property type="term" value="F:NADP binding"/>
    <property type="evidence" value="ECO:0007669"/>
    <property type="project" value="InterPro"/>
</dbReference>
<dbReference type="EMBL" id="KB933176">
    <property type="protein sequence ID" value="EON99272.1"/>
    <property type="molecule type" value="Genomic_DNA"/>
</dbReference>
<organism evidence="7 8">
    <name type="scientific">Phaeoacremonium minimum (strain UCR-PA7)</name>
    <name type="common">Esca disease fungus</name>
    <name type="synonym">Togninia minima</name>
    <dbReference type="NCBI Taxonomy" id="1286976"/>
    <lineage>
        <taxon>Eukaryota</taxon>
        <taxon>Fungi</taxon>
        <taxon>Dikarya</taxon>
        <taxon>Ascomycota</taxon>
        <taxon>Pezizomycotina</taxon>
        <taxon>Sordariomycetes</taxon>
        <taxon>Sordariomycetidae</taxon>
        <taxon>Togniniales</taxon>
        <taxon>Togniniaceae</taxon>
        <taxon>Phaeoacremonium</taxon>
    </lineage>
</organism>
<dbReference type="AlphaFoldDB" id="R8BJ47"/>
<accession>R8BJ47</accession>
<keyword evidence="7" id="KW-0503">Monooxygenase</keyword>
<keyword evidence="5" id="KW-0521">NADP</keyword>
<dbReference type="HOGENOM" id="CLU_006909_8_1_1"/>
<dbReference type="OrthoDB" id="66881at2759"/>
<dbReference type="GO" id="GO:0004499">
    <property type="term" value="F:N,N-dimethylaniline monooxygenase activity"/>
    <property type="evidence" value="ECO:0007669"/>
    <property type="project" value="InterPro"/>
</dbReference>
<keyword evidence="6" id="KW-0560">Oxidoreductase</keyword>
<reference evidence="8" key="1">
    <citation type="journal article" date="2013" name="Genome Announc.">
        <title>Draft genome sequence of the ascomycete Phaeoacremonium aleophilum strain UCR-PA7, a causal agent of the esca disease complex in grapevines.</title>
        <authorList>
            <person name="Blanco-Ulate B."/>
            <person name="Rolshausen P."/>
            <person name="Cantu D."/>
        </authorList>
    </citation>
    <scope>NUCLEOTIDE SEQUENCE [LARGE SCALE GENOMIC DNA]</scope>
    <source>
        <strain evidence="8">UCR-PA7</strain>
    </source>
</reference>
<dbReference type="InterPro" id="IPR020946">
    <property type="entry name" value="Flavin_mOase-like"/>
</dbReference>
<proteinExistence type="inferred from homology"/>
<evidence type="ECO:0000256" key="2">
    <source>
        <dbReference type="ARBA" id="ARBA00009183"/>
    </source>
</evidence>
<keyword evidence="8" id="KW-1185">Reference proteome</keyword>
<dbReference type="KEGG" id="tmn:UCRPA7_5257"/>
<sequence>MAKAAPTVAVVGAGPSGLSMTKTLKEDGYDVTLYERRSKVGGLWAYSDDTAHTIALPRTRANISKFTCGFSDFPMPDKYPLWMTPAEFTEFMHDYAVHFDFYQNIVFNTSVKQASRNSDDTKWRLDIETNGKAETVEFDKIVFCHGYQTKAAIPTFEGQDKFEDFKGKRVVVVGLGSTTGDIVPDIMPHAEKVWVSHRRGALPFKRVRNGTPVDLNITWRRRQMSQFLQRYAPGLAKFMIDKATNYFATRMFKLDPAWRLTPVPSVLLTLPGSFEDIMPFLADGRLTSLHGLKRFVGPKSLEFDDGTVLDDIDAVIFCTGYKADWSVAPFVQTSKPTAHNYNGAPIHRMYMNLFPPAYWDSCAMLCYSAYGKSNGFSFADVTSLAISNVWRGVEKLPPRDEMEQWIDEHQAWVAGRWKLDQTVDESMVKQWEFQGWLHKAAGTGMENLGWGWKGWMFWLKDRKMYNLLNNGVETAHMYRFFETGKRRTWPGAREAILHMNEVVKNTFPLKDEVVKKYGQL</sequence>
<dbReference type="InterPro" id="IPR036188">
    <property type="entry name" value="FAD/NAD-bd_sf"/>
</dbReference>
<comment type="similarity">
    <text evidence="2">Belongs to the FMO family.</text>
</comment>
<protein>
    <submittedName>
        <fullName evidence="7">Putative flavin containing monooxygenase 9 protein</fullName>
    </submittedName>
</protein>
<dbReference type="PRINTS" id="PR00370">
    <property type="entry name" value="FMOXYGENASE"/>
</dbReference>
<keyword evidence="4" id="KW-0274">FAD</keyword>
<dbReference type="RefSeq" id="XP_007915995.1">
    <property type="nucleotide sequence ID" value="XM_007917804.1"/>
</dbReference>
<comment type="cofactor">
    <cofactor evidence="1">
        <name>FAD</name>
        <dbReference type="ChEBI" id="CHEBI:57692"/>
    </cofactor>
</comment>
<dbReference type="InterPro" id="IPR000960">
    <property type="entry name" value="Flavin_mOase"/>
</dbReference>
<dbReference type="PIRSF" id="PIRSF000332">
    <property type="entry name" value="FMO"/>
    <property type="match status" value="1"/>
</dbReference>
<evidence type="ECO:0000256" key="6">
    <source>
        <dbReference type="ARBA" id="ARBA00023002"/>
    </source>
</evidence>
<dbReference type="FunFam" id="3.50.50.60:FF:000023">
    <property type="entry name" value="Dimethylaniline monooxygenase [N-oxide-forming]"/>
    <property type="match status" value="1"/>
</dbReference>
<evidence type="ECO:0000256" key="5">
    <source>
        <dbReference type="ARBA" id="ARBA00022857"/>
    </source>
</evidence>
<evidence type="ECO:0000256" key="1">
    <source>
        <dbReference type="ARBA" id="ARBA00001974"/>
    </source>
</evidence>
<evidence type="ECO:0000256" key="4">
    <source>
        <dbReference type="ARBA" id="ARBA00022827"/>
    </source>
</evidence>
<dbReference type="Gene3D" id="3.50.50.60">
    <property type="entry name" value="FAD/NAD(P)-binding domain"/>
    <property type="match status" value="3"/>
</dbReference>
<gene>
    <name evidence="7" type="ORF">UCRPA7_5257</name>
</gene>
<dbReference type="SUPFAM" id="SSF51905">
    <property type="entry name" value="FAD/NAD(P)-binding domain"/>
    <property type="match status" value="2"/>
</dbReference>
<dbReference type="InterPro" id="IPR050346">
    <property type="entry name" value="FMO-like"/>
</dbReference>
<evidence type="ECO:0000313" key="7">
    <source>
        <dbReference type="EMBL" id="EON99272.1"/>
    </source>
</evidence>
<dbReference type="GeneID" id="19325792"/>
<dbReference type="Proteomes" id="UP000014074">
    <property type="component" value="Unassembled WGS sequence"/>
</dbReference>
<dbReference type="GO" id="GO:0050660">
    <property type="term" value="F:flavin adenine dinucleotide binding"/>
    <property type="evidence" value="ECO:0007669"/>
    <property type="project" value="InterPro"/>
</dbReference>
<keyword evidence="3" id="KW-0285">Flavoprotein</keyword>